<dbReference type="Gene3D" id="3.40.50.970">
    <property type="match status" value="2"/>
</dbReference>
<feature type="binding site" evidence="10">
    <location>
        <position position="175"/>
    </location>
    <ligand>
        <name>Mg(2+)</name>
        <dbReference type="ChEBI" id="CHEBI:18420"/>
    </ligand>
</feature>
<dbReference type="PROSITE" id="PS00802">
    <property type="entry name" value="TRANSKETOLASE_2"/>
    <property type="match status" value="1"/>
</dbReference>
<dbReference type="HAMAP" id="MF_00315">
    <property type="entry name" value="DXP_synth"/>
    <property type="match status" value="1"/>
</dbReference>
<dbReference type="InterPro" id="IPR009014">
    <property type="entry name" value="Transketo_C/PFOR_II"/>
</dbReference>
<feature type="binding site" evidence="10">
    <location>
        <position position="371"/>
    </location>
    <ligand>
        <name>thiamine diphosphate</name>
        <dbReference type="ChEBI" id="CHEBI:58937"/>
    </ligand>
</feature>
<evidence type="ECO:0000313" key="13">
    <source>
        <dbReference type="Proteomes" id="UP001597440"/>
    </source>
</evidence>
<evidence type="ECO:0000259" key="11">
    <source>
        <dbReference type="SMART" id="SM00861"/>
    </source>
</evidence>
<feature type="binding site" evidence="10">
    <location>
        <position position="73"/>
    </location>
    <ligand>
        <name>thiamine diphosphate</name>
        <dbReference type="ChEBI" id="CHEBI:58937"/>
    </ligand>
</feature>
<comment type="cofactor">
    <cofactor evidence="10">
        <name>Mg(2+)</name>
        <dbReference type="ChEBI" id="CHEBI:18420"/>
    </cofactor>
    <text evidence="10">Binds 1 Mg(2+) ion per subunit.</text>
</comment>
<dbReference type="Pfam" id="PF13292">
    <property type="entry name" value="DXP_synthase_N"/>
    <property type="match status" value="1"/>
</dbReference>
<dbReference type="EC" id="2.2.1.7" evidence="10"/>
<keyword evidence="8 10" id="KW-0786">Thiamine pyrophosphate</keyword>
<dbReference type="Pfam" id="PF02780">
    <property type="entry name" value="Transketolase_C"/>
    <property type="match status" value="1"/>
</dbReference>
<dbReference type="InterPro" id="IPR005477">
    <property type="entry name" value="Dxylulose-5-P_synthase"/>
</dbReference>
<dbReference type="GO" id="GO:0008661">
    <property type="term" value="F:1-deoxy-D-xylulose-5-phosphate synthase activity"/>
    <property type="evidence" value="ECO:0007669"/>
    <property type="project" value="UniProtKB-EC"/>
</dbReference>
<keyword evidence="13" id="KW-1185">Reference proteome</keyword>
<dbReference type="Pfam" id="PF02779">
    <property type="entry name" value="Transket_pyr"/>
    <property type="match status" value="1"/>
</dbReference>
<feature type="binding site" evidence="10">
    <location>
        <begin position="147"/>
        <end position="148"/>
    </location>
    <ligand>
        <name>thiamine diphosphate</name>
        <dbReference type="ChEBI" id="CHEBI:58937"/>
    </ligand>
</feature>
<dbReference type="SMART" id="SM00861">
    <property type="entry name" value="Transket_pyr"/>
    <property type="match status" value="1"/>
</dbReference>
<dbReference type="PANTHER" id="PTHR43322:SF5">
    <property type="entry name" value="1-DEOXY-D-XYLULOSE-5-PHOSPHATE SYNTHASE, CHLOROPLASTIC"/>
    <property type="match status" value="1"/>
</dbReference>
<dbReference type="RefSeq" id="WP_210353653.1">
    <property type="nucleotide sequence ID" value="NZ_JAEQMU010000001.1"/>
</dbReference>
<evidence type="ECO:0000313" key="12">
    <source>
        <dbReference type="EMBL" id="MFD2555298.1"/>
    </source>
</evidence>
<dbReference type="InterPro" id="IPR005475">
    <property type="entry name" value="Transketolase-like_Pyr-bd"/>
</dbReference>
<keyword evidence="4 10" id="KW-0808">Transferase</keyword>
<feature type="binding site" evidence="10">
    <location>
        <begin position="114"/>
        <end position="116"/>
    </location>
    <ligand>
        <name>thiamine diphosphate</name>
        <dbReference type="ChEBI" id="CHEBI:58937"/>
    </ligand>
</feature>
<feature type="domain" description="Transketolase-like pyrimidine-binding" evidence="11">
    <location>
        <begin position="320"/>
        <end position="486"/>
    </location>
</feature>
<sequence>MQEHLPIKVPEDLRKLPLHSLTVLGEQIRSFLIDHVAENGGHFSSSLGVVELTIALHYVFDTPVDKLVWDVGHQAYVHKLLTGRKNFFYSNRQLGGISGFPCREESEFDAFGTGHSSTSISAALGMAVAARHNKNTKRQHIAVIGDGAMTAGLAFEALNNVGFEQPNILIILNDNNMSIDNNVGALQNYLIKLTTGEQYNALKSQVKKVFSILPSAKWSIDVLRKLEKAIKGGVLQHSNLFEALNIRYFGPIDGHDIQKLVHILEKLKHIPGPKILHCITTKGNGYLPAMQEKEKWHAPGKFDKETGITLSQKPHSEDTITFQEIFGNTLIELAKANTNIVAVSPAMLSGSALTKMKKEMPDRVFDVGIAEQHAVTFSAGLATDGLRPFCTIYSTFLQRAYDQIIHDVALQKLDVVLCIDRAGVVGADGPTHHGAFDIAYLRCIPNMIGASPMDATDFRNLLYTAQHHDCKGTFAIRYPKSNTSRIEPCLPFMQIPIGKGRKISSGKGIAILSIGPIGQEVQQACRQLQDDGIQAAHYDLRFFKPLDIELLHEVFQQFSSVITVEDGCIIGGIGSAVIEFMVEQGYQATVKRLGLPDSFAIHGSIPELHRLYAYDKDAIVATVKEVYTNQSPVTAIL</sequence>
<dbReference type="InterPro" id="IPR033248">
    <property type="entry name" value="Transketolase_C"/>
</dbReference>
<name>A0ABW5L4S0_9SPHI</name>
<reference evidence="13" key="1">
    <citation type="journal article" date="2019" name="Int. J. Syst. Evol. Microbiol.">
        <title>The Global Catalogue of Microorganisms (GCM) 10K type strain sequencing project: providing services to taxonomists for standard genome sequencing and annotation.</title>
        <authorList>
            <consortium name="The Broad Institute Genomics Platform"/>
            <consortium name="The Broad Institute Genome Sequencing Center for Infectious Disease"/>
            <person name="Wu L."/>
            <person name="Ma J."/>
        </authorList>
    </citation>
    <scope>NUCLEOTIDE SEQUENCE [LARGE SCALE GENOMIC DNA]</scope>
    <source>
        <strain evidence="13">KCTC 52298</strain>
    </source>
</reference>
<organism evidence="12 13">
    <name type="scientific">Sphingobacterium tabacisoli</name>
    <dbReference type="NCBI Taxonomy" id="2044855"/>
    <lineage>
        <taxon>Bacteria</taxon>
        <taxon>Pseudomonadati</taxon>
        <taxon>Bacteroidota</taxon>
        <taxon>Sphingobacteriia</taxon>
        <taxon>Sphingobacteriales</taxon>
        <taxon>Sphingobacteriaceae</taxon>
        <taxon>Sphingobacterium</taxon>
    </lineage>
</organism>
<evidence type="ECO:0000256" key="2">
    <source>
        <dbReference type="ARBA" id="ARBA00011081"/>
    </source>
</evidence>
<comment type="subunit">
    <text evidence="3 10">Homodimer.</text>
</comment>
<feature type="binding site" evidence="10">
    <location>
        <position position="175"/>
    </location>
    <ligand>
        <name>thiamine diphosphate</name>
        <dbReference type="ChEBI" id="CHEBI:58937"/>
    </ligand>
</feature>
<evidence type="ECO:0000256" key="6">
    <source>
        <dbReference type="ARBA" id="ARBA00022842"/>
    </source>
</evidence>
<dbReference type="NCBIfam" id="NF003933">
    <property type="entry name" value="PRK05444.2-2"/>
    <property type="match status" value="1"/>
</dbReference>
<dbReference type="NCBIfam" id="TIGR00204">
    <property type="entry name" value="dxs"/>
    <property type="match status" value="1"/>
</dbReference>
<evidence type="ECO:0000256" key="3">
    <source>
        <dbReference type="ARBA" id="ARBA00011738"/>
    </source>
</evidence>
<evidence type="ECO:0000256" key="5">
    <source>
        <dbReference type="ARBA" id="ARBA00022723"/>
    </source>
</evidence>
<dbReference type="CDD" id="cd07033">
    <property type="entry name" value="TPP_PYR_DXS_TK_like"/>
    <property type="match status" value="1"/>
</dbReference>
<comment type="cofactor">
    <cofactor evidence="10">
        <name>thiamine diphosphate</name>
        <dbReference type="ChEBI" id="CHEBI:58937"/>
    </cofactor>
    <text evidence="10">Binds 1 thiamine pyrophosphate per subunit.</text>
</comment>
<proteinExistence type="inferred from homology"/>
<gene>
    <name evidence="10 12" type="primary">dxs</name>
    <name evidence="12" type="ORF">ACFSQW_12900</name>
</gene>
<dbReference type="CDD" id="cd02007">
    <property type="entry name" value="TPP_DXS"/>
    <property type="match status" value="1"/>
</dbReference>
<comment type="similarity">
    <text evidence="2 10">Belongs to the transketolase family. DXPS subfamily.</text>
</comment>
<feature type="binding site" evidence="10">
    <location>
        <position position="286"/>
    </location>
    <ligand>
        <name>thiamine diphosphate</name>
        <dbReference type="ChEBI" id="CHEBI:58937"/>
    </ligand>
</feature>
<dbReference type="EMBL" id="JBHULD010000014">
    <property type="protein sequence ID" value="MFD2555298.1"/>
    <property type="molecule type" value="Genomic_DNA"/>
</dbReference>
<evidence type="ECO:0000256" key="1">
    <source>
        <dbReference type="ARBA" id="ARBA00004980"/>
    </source>
</evidence>
<protein>
    <recommendedName>
        <fullName evidence="10">1-deoxy-D-xylulose-5-phosphate synthase</fullName>
        <ecNumber evidence="10">2.2.1.7</ecNumber>
    </recommendedName>
    <alternativeName>
        <fullName evidence="10">1-deoxyxylulose-5-phosphate synthase</fullName>
        <shortName evidence="10">DXP synthase</shortName>
        <shortName evidence="10">DXPS</shortName>
    </alternativeName>
</protein>
<comment type="pathway">
    <text evidence="1 10">Metabolic intermediate biosynthesis; 1-deoxy-D-xylulose 5-phosphate biosynthesis; 1-deoxy-D-xylulose 5-phosphate from D-glyceraldehyde 3-phosphate and pyruvate: step 1/1.</text>
</comment>
<comment type="caution">
    <text evidence="12">The sequence shown here is derived from an EMBL/GenBank/DDBJ whole genome shotgun (WGS) entry which is preliminary data.</text>
</comment>
<evidence type="ECO:0000256" key="9">
    <source>
        <dbReference type="ARBA" id="ARBA00023229"/>
    </source>
</evidence>
<keyword evidence="6 10" id="KW-0460">Magnesium</keyword>
<dbReference type="InterPro" id="IPR020826">
    <property type="entry name" value="Transketolase_BS"/>
</dbReference>
<keyword evidence="9 10" id="KW-0414">Isoprene biosynthesis</keyword>
<evidence type="ECO:0000256" key="4">
    <source>
        <dbReference type="ARBA" id="ARBA00022679"/>
    </source>
</evidence>
<evidence type="ECO:0000256" key="10">
    <source>
        <dbReference type="HAMAP-Rule" id="MF_00315"/>
    </source>
</evidence>
<comment type="function">
    <text evidence="10">Catalyzes the acyloin condensation reaction between C atoms 2 and 3 of pyruvate and glyceraldehyde 3-phosphate to yield 1-deoxy-D-xylulose-5-phosphate (DXP).</text>
</comment>
<feature type="binding site" evidence="10">
    <location>
        <position position="146"/>
    </location>
    <ligand>
        <name>Mg(2+)</name>
        <dbReference type="ChEBI" id="CHEBI:18420"/>
    </ligand>
</feature>
<keyword evidence="5 10" id="KW-0479">Metal-binding</keyword>
<dbReference type="Gene3D" id="3.40.50.920">
    <property type="match status" value="1"/>
</dbReference>
<dbReference type="PROSITE" id="PS00801">
    <property type="entry name" value="TRANSKETOLASE_1"/>
    <property type="match status" value="1"/>
</dbReference>
<evidence type="ECO:0000256" key="8">
    <source>
        <dbReference type="ARBA" id="ARBA00023052"/>
    </source>
</evidence>
<evidence type="ECO:0000256" key="7">
    <source>
        <dbReference type="ARBA" id="ARBA00022977"/>
    </source>
</evidence>
<dbReference type="SUPFAM" id="SSF52518">
    <property type="entry name" value="Thiamin diphosphate-binding fold (THDP-binding)"/>
    <property type="match status" value="2"/>
</dbReference>
<comment type="catalytic activity">
    <reaction evidence="10">
        <text>D-glyceraldehyde 3-phosphate + pyruvate + H(+) = 1-deoxy-D-xylulose 5-phosphate + CO2</text>
        <dbReference type="Rhea" id="RHEA:12605"/>
        <dbReference type="ChEBI" id="CHEBI:15361"/>
        <dbReference type="ChEBI" id="CHEBI:15378"/>
        <dbReference type="ChEBI" id="CHEBI:16526"/>
        <dbReference type="ChEBI" id="CHEBI:57792"/>
        <dbReference type="ChEBI" id="CHEBI:59776"/>
        <dbReference type="EC" id="2.2.1.7"/>
    </reaction>
</comment>
<dbReference type="PANTHER" id="PTHR43322">
    <property type="entry name" value="1-D-DEOXYXYLULOSE 5-PHOSPHATE SYNTHASE-RELATED"/>
    <property type="match status" value="1"/>
</dbReference>
<dbReference type="SUPFAM" id="SSF52922">
    <property type="entry name" value="TK C-terminal domain-like"/>
    <property type="match status" value="1"/>
</dbReference>
<dbReference type="Proteomes" id="UP001597440">
    <property type="component" value="Unassembled WGS sequence"/>
</dbReference>
<accession>A0ABW5L4S0</accession>
<dbReference type="InterPro" id="IPR029061">
    <property type="entry name" value="THDP-binding"/>
</dbReference>
<keyword evidence="7 10" id="KW-0784">Thiamine biosynthesis</keyword>
<dbReference type="InterPro" id="IPR049557">
    <property type="entry name" value="Transketolase_CS"/>
</dbReference>